<dbReference type="SMART" id="SM00355">
    <property type="entry name" value="ZnF_C2H2"/>
    <property type="match status" value="3"/>
</dbReference>
<dbReference type="CTD" id="151126"/>
<name>A0A9W3GCY3_CAMBA</name>
<dbReference type="FunFam" id="3.30.160.60:FF:000779">
    <property type="entry name" value="zinc finger protein 385B isoform X1"/>
    <property type="match status" value="1"/>
</dbReference>
<evidence type="ECO:0000256" key="3">
    <source>
        <dbReference type="ARBA" id="ARBA00022737"/>
    </source>
</evidence>
<accession>A0A9W3GCY3</accession>
<dbReference type="GO" id="GO:0008270">
    <property type="term" value="F:zinc ion binding"/>
    <property type="evidence" value="ECO:0007669"/>
    <property type="project" value="UniProtKB-KW"/>
</dbReference>
<evidence type="ECO:0000313" key="9">
    <source>
        <dbReference type="RefSeq" id="XP_045376358.1"/>
    </source>
</evidence>
<sequence>MKYSFSPDNYSEDGIMNMATFLRGFEEKGIKSDRPEDQLSKEKKKILFSFCEVCNIQLNSAAQAQVHYNGKSHRKRVKQLSDGQPPPPAQGPGPLLASPSPSASASASTGSTCHTTTLPALVRTPTLMMQPSLDIKPFMSFPVDSSSTVGLFPNFNTSQAEAHYKGSKHAKKVKALEATKNKPKMVSSKDSAKANPSCSITPITGNNSDKSEDKGKLRVSISSPATSSEGGSFLLRTGTTPLPPGAATSPSKSTNGASGSVSESEEEKAKKLLYCSLCKVAVNSLSQLEAHNTGSKHKTMVEARNGAGPIKSYPRPGSRLKMQNGSKGSGLQNKTFHCEICDVHVNSEIQLKQHISSRRHKDRVAGKPLKPKYSPYNKLQRSPSILAAKLAFQKDMMKPLAPAFLSSPLAAAAAVSTALSLPPRPSASLFQAPAIPPALLRPGHGPLPATPASILFAPY</sequence>
<dbReference type="RefSeq" id="XP_045376358.1">
    <property type="nucleotide sequence ID" value="XM_045520402.1"/>
</dbReference>
<dbReference type="PROSITE" id="PS00028">
    <property type="entry name" value="ZINC_FINGER_C2H2_1"/>
    <property type="match status" value="1"/>
</dbReference>
<dbReference type="SUPFAM" id="SSF57667">
    <property type="entry name" value="beta-beta-alpha zinc fingers"/>
    <property type="match status" value="3"/>
</dbReference>
<dbReference type="GO" id="GO:0003676">
    <property type="term" value="F:nucleic acid binding"/>
    <property type="evidence" value="ECO:0007669"/>
    <property type="project" value="InterPro"/>
</dbReference>
<feature type="region of interest" description="Disordered" evidence="7">
    <location>
        <begin position="306"/>
        <end position="328"/>
    </location>
</feature>
<feature type="compositionally biased region" description="Polar residues" evidence="7">
    <location>
        <begin position="194"/>
        <end position="208"/>
    </location>
</feature>
<dbReference type="InterPro" id="IPR051845">
    <property type="entry name" value="Znf385"/>
</dbReference>
<dbReference type="InterPro" id="IPR003604">
    <property type="entry name" value="Matrin/U1-like-C_Znf_C2H2"/>
</dbReference>
<dbReference type="Pfam" id="PF12874">
    <property type="entry name" value="zf-met"/>
    <property type="match status" value="3"/>
</dbReference>
<dbReference type="InterPro" id="IPR036236">
    <property type="entry name" value="Znf_C2H2_sf"/>
</dbReference>
<dbReference type="PANTHER" id="PTHR23067:SF8">
    <property type="entry name" value="ZINC FINGER PROTEIN 385B"/>
    <property type="match status" value="1"/>
</dbReference>
<dbReference type="FunFam" id="3.30.160.60:FF:000983">
    <property type="entry name" value="zinc finger protein 385B isoform X1"/>
    <property type="match status" value="1"/>
</dbReference>
<evidence type="ECO:0000256" key="2">
    <source>
        <dbReference type="ARBA" id="ARBA00022723"/>
    </source>
</evidence>
<keyword evidence="6" id="KW-0539">Nucleus</keyword>
<gene>
    <name evidence="9" type="primary">ZNF385B</name>
</gene>
<evidence type="ECO:0000256" key="4">
    <source>
        <dbReference type="ARBA" id="ARBA00022771"/>
    </source>
</evidence>
<dbReference type="InterPro" id="IPR013087">
    <property type="entry name" value="Znf_C2H2_type"/>
</dbReference>
<evidence type="ECO:0000259" key="8">
    <source>
        <dbReference type="PROSITE" id="PS00028"/>
    </source>
</evidence>
<keyword evidence="3" id="KW-0677">Repeat</keyword>
<evidence type="ECO:0000256" key="7">
    <source>
        <dbReference type="SAM" id="MobiDB-lite"/>
    </source>
</evidence>
<reference evidence="9" key="1">
    <citation type="submission" date="2025-08" db="UniProtKB">
        <authorList>
            <consortium name="RefSeq"/>
        </authorList>
    </citation>
    <scope>IDENTIFICATION</scope>
    <source>
        <tissue evidence="9">Blood</tissue>
    </source>
</reference>
<dbReference type="GO" id="GO:0005634">
    <property type="term" value="C:nucleus"/>
    <property type="evidence" value="ECO:0007669"/>
    <property type="project" value="UniProtKB-SubCell"/>
</dbReference>
<feature type="compositionally biased region" description="Low complexity" evidence="7">
    <location>
        <begin position="237"/>
        <end position="262"/>
    </location>
</feature>
<keyword evidence="5" id="KW-0862">Zinc</keyword>
<dbReference type="PANTHER" id="PTHR23067">
    <property type="entry name" value="DOUBLE-STRANDED RNA-BINDING ZINC FINGER PROTEIN"/>
    <property type="match status" value="1"/>
</dbReference>
<evidence type="ECO:0000256" key="1">
    <source>
        <dbReference type="ARBA" id="ARBA00004123"/>
    </source>
</evidence>
<feature type="domain" description="C2H2-type" evidence="8">
    <location>
        <begin position="338"/>
        <end position="360"/>
    </location>
</feature>
<comment type="subcellular location">
    <subcellularLocation>
        <location evidence="1">Nucleus</location>
    </subcellularLocation>
</comment>
<proteinExistence type="predicted"/>
<feature type="compositionally biased region" description="Low complexity" evidence="7">
    <location>
        <begin position="92"/>
        <end position="117"/>
    </location>
</feature>
<feature type="region of interest" description="Disordered" evidence="7">
    <location>
        <begin position="354"/>
        <end position="373"/>
    </location>
</feature>
<feature type="region of interest" description="Disordered" evidence="7">
    <location>
        <begin position="176"/>
        <end position="264"/>
    </location>
</feature>
<dbReference type="FunFam" id="3.30.160.60:FF:001042">
    <property type="entry name" value="zinc finger protein 385B isoform X1"/>
    <property type="match status" value="1"/>
</dbReference>
<protein>
    <submittedName>
        <fullName evidence="9">Zinc finger protein 385B isoform X3</fullName>
    </submittedName>
</protein>
<keyword evidence="4" id="KW-0863">Zinc-finger</keyword>
<dbReference type="SMART" id="SM00451">
    <property type="entry name" value="ZnF_U1"/>
    <property type="match status" value="3"/>
</dbReference>
<evidence type="ECO:0000256" key="5">
    <source>
        <dbReference type="ARBA" id="ARBA00022833"/>
    </source>
</evidence>
<organism evidence="9">
    <name type="scientific">Camelus bactrianus</name>
    <name type="common">Bactrian camel</name>
    <dbReference type="NCBI Taxonomy" id="9837"/>
    <lineage>
        <taxon>Eukaryota</taxon>
        <taxon>Metazoa</taxon>
        <taxon>Chordata</taxon>
        <taxon>Craniata</taxon>
        <taxon>Vertebrata</taxon>
        <taxon>Euteleostomi</taxon>
        <taxon>Mammalia</taxon>
        <taxon>Eutheria</taxon>
        <taxon>Laurasiatheria</taxon>
        <taxon>Artiodactyla</taxon>
        <taxon>Tylopoda</taxon>
        <taxon>Camelidae</taxon>
        <taxon>Camelus</taxon>
    </lineage>
</organism>
<feature type="region of interest" description="Disordered" evidence="7">
    <location>
        <begin position="67"/>
        <end position="117"/>
    </location>
</feature>
<feature type="compositionally biased region" description="Polar residues" evidence="7">
    <location>
        <begin position="220"/>
        <end position="230"/>
    </location>
</feature>
<dbReference type="Gene3D" id="3.30.160.60">
    <property type="entry name" value="Classic Zinc Finger"/>
    <property type="match status" value="3"/>
</dbReference>
<keyword evidence="2" id="KW-0479">Metal-binding</keyword>
<dbReference type="AlphaFoldDB" id="A0A9W3GCY3"/>
<evidence type="ECO:0000256" key="6">
    <source>
        <dbReference type="ARBA" id="ARBA00023242"/>
    </source>
</evidence>